<protein>
    <recommendedName>
        <fullName evidence="4">C2H2-type domain-containing protein</fullName>
    </recommendedName>
</protein>
<feature type="compositionally biased region" description="Acidic residues" evidence="1">
    <location>
        <begin position="50"/>
        <end position="60"/>
    </location>
</feature>
<gene>
    <name evidence="2" type="ORF">PENTCL1PPCAC_13965</name>
</gene>
<keyword evidence="3" id="KW-1185">Reference proteome</keyword>
<evidence type="ECO:0000256" key="1">
    <source>
        <dbReference type="SAM" id="MobiDB-lite"/>
    </source>
</evidence>
<comment type="caution">
    <text evidence="2">The sequence shown here is derived from an EMBL/GenBank/DDBJ whole genome shotgun (WGS) entry which is preliminary data.</text>
</comment>
<organism evidence="2 3">
    <name type="scientific">Pristionchus entomophagus</name>
    <dbReference type="NCBI Taxonomy" id="358040"/>
    <lineage>
        <taxon>Eukaryota</taxon>
        <taxon>Metazoa</taxon>
        <taxon>Ecdysozoa</taxon>
        <taxon>Nematoda</taxon>
        <taxon>Chromadorea</taxon>
        <taxon>Rhabditida</taxon>
        <taxon>Rhabditina</taxon>
        <taxon>Diplogasteromorpha</taxon>
        <taxon>Diplogasteroidea</taxon>
        <taxon>Neodiplogasteridae</taxon>
        <taxon>Pristionchus</taxon>
    </lineage>
</organism>
<evidence type="ECO:0000313" key="2">
    <source>
        <dbReference type="EMBL" id="GMS91790.1"/>
    </source>
</evidence>
<dbReference type="Proteomes" id="UP001432027">
    <property type="component" value="Unassembled WGS sequence"/>
</dbReference>
<evidence type="ECO:0000313" key="3">
    <source>
        <dbReference type="Proteomes" id="UP001432027"/>
    </source>
</evidence>
<feature type="region of interest" description="Disordered" evidence="1">
    <location>
        <begin position="39"/>
        <end position="62"/>
    </location>
</feature>
<evidence type="ECO:0008006" key="4">
    <source>
        <dbReference type="Google" id="ProtNLM"/>
    </source>
</evidence>
<name>A0AAV5T877_9BILA</name>
<sequence>TPRLLTNHFRARELLGIPCRGELIIHDYQREAKEMNKKYSAARPLPSGIEDGEDEDDEPYDPPPYLPPWMDVHTLVECAFCTEKWPIAQLELHVKHDHPVQFFEKALFRCKTCKQVSFYCPWRYAEHWESCSPCAPGPIDKCLSSVAPRQCGGYTGGKIQRTQLFPLPEHAGNEVRACRFCSLEMSPTRLLQHMKESHGLHHFTDAPYPCPRCGEVGFYAHEEYKKHAVECDGSTPLGLVDDPYAIVINVAEWKKNNKEADFATYRMCFNGYRLRGTIAAFEWKQVCAACPLKWRFMAPLRVMVDHLITIHPFHSAGPLKCAGCETIFHDLASLSKHANQQNDLGNTQCFGKARVSLNPTESTAKVNLNILKASRGSTMASEGDSVLVQYWKEYLKLKKYRIIAVPKPQGPRPLPNVVRQQIIRIPGNPQFRRSHF</sequence>
<proteinExistence type="predicted"/>
<dbReference type="EMBL" id="BTSX01000004">
    <property type="protein sequence ID" value="GMS91790.1"/>
    <property type="molecule type" value="Genomic_DNA"/>
</dbReference>
<dbReference type="AlphaFoldDB" id="A0AAV5T877"/>
<feature type="non-terminal residue" evidence="2">
    <location>
        <position position="1"/>
    </location>
</feature>
<accession>A0AAV5T877</accession>
<reference evidence="2" key="1">
    <citation type="submission" date="2023-10" db="EMBL/GenBank/DDBJ databases">
        <title>Genome assembly of Pristionchus species.</title>
        <authorList>
            <person name="Yoshida K."/>
            <person name="Sommer R.J."/>
        </authorList>
    </citation>
    <scope>NUCLEOTIDE SEQUENCE</scope>
    <source>
        <strain evidence="2">RS0144</strain>
    </source>
</reference>